<evidence type="ECO:0000313" key="8">
    <source>
        <dbReference type="EMBL" id="HAC6771434.1"/>
    </source>
</evidence>
<gene>
    <name evidence="8" type="ORF">G0D72_20645</name>
</gene>
<dbReference type="EMBL" id="DAAMIJ010000067">
    <property type="protein sequence ID" value="HAC6771434.1"/>
    <property type="molecule type" value="Genomic_DNA"/>
</dbReference>
<reference evidence="8" key="1">
    <citation type="journal article" date="2018" name="Genome Biol.">
        <title>SKESA: strategic k-mer extension for scrupulous assemblies.</title>
        <authorList>
            <person name="Souvorov A."/>
            <person name="Agarwala R."/>
            <person name="Lipman D.J."/>
        </authorList>
    </citation>
    <scope>NUCLEOTIDE SEQUENCE</scope>
    <source>
        <strain evidence="8">11-3796</strain>
    </source>
</reference>
<evidence type="ECO:0000256" key="5">
    <source>
        <dbReference type="ARBA" id="ARBA00023200"/>
    </source>
</evidence>
<dbReference type="GO" id="GO:0016998">
    <property type="term" value="P:cell wall macromolecule catabolic process"/>
    <property type="evidence" value="ECO:0007669"/>
    <property type="project" value="InterPro"/>
</dbReference>
<dbReference type="HAMAP" id="MF_04110">
    <property type="entry name" value="ENDOLYSIN_T4"/>
    <property type="match status" value="1"/>
</dbReference>
<evidence type="ECO:0000256" key="1">
    <source>
        <dbReference type="ARBA" id="ARBA00000632"/>
    </source>
</evidence>
<keyword evidence="4 7" id="KW-0378">Hydrolase</keyword>
<dbReference type="InterPro" id="IPR002196">
    <property type="entry name" value="Glyco_hydro_24"/>
</dbReference>
<dbReference type="PANTHER" id="PTHR38107:SF3">
    <property type="entry name" value="LYSOZYME RRRD-RELATED"/>
    <property type="match status" value="1"/>
</dbReference>
<evidence type="ECO:0000256" key="2">
    <source>
        <dbReference type="ARBA" id="ARBA00022529"/>
    </source>
</evidence>
<sequence length="146" mass="16438">MKISNNGINIIKSSEVCRLRAYKNIAGKWAIGYGWTHPVDGVCIQYGMIIAQETADRLLKTELVARENDVRKLVKTQLSQGQFDALVSFAYSLGSSVLSTSLLLRKLNSGDYAGAADEFLRWNNIDGKVQSRLIRRRKEERVLFLS</sequence>
<dbReference type="GO" id="GO:0042742">
    <property type="term" value="P:defense response to bacterium"/>
    <property type="evidence" value="ECO:0007669"/>
    <property type="project" value="UniProtKB-KW"/>
</dbReference>
<keyword evidence="3 7" id="KW-0081">Bacteriolytic enzyme</keyword>
<comment type="caution">
    <text evidence="8">The sequence shown here is derived from an EMBL/GenBank/DDBJ whole genome shotgun (WGS) entry which is preliminary data.</text>
</comment>
<evidence type="ECO:0000256" key="7">
    <source>
        <dbReference type="RuleBase" id="RU003788"/>
    </source>
</evidence>
<protein>
    <recommendedName>
        <fullName evidence="7">Lysozyme</fullName>
        <ecNumber evidence="7">3.2.1.17</ecNumber>
    </recommendedName>
</protein>
<dbReference type="SUPFAM" id="SSF53955">
    <property type="entry name" value="Lysozyme-like"/>
    <property type="match status" value="1"/>
</dbReference>
<dbReference type="AlphaFoldDB" id="A0A702GC55"/>
<dbReference type="InterPro" id="IPR023347">
    <property type="entry name" value="Lysozyme_dom_sf"/>
</dbReference>
<reference evidence="8" key="2">
    <citation type="submission" date="2018-07" db="EMBL/GenBank/DDBJ databases">
        <authorList>
            <consortium name="NCBI Pathogen Detection Project"/>
        </authorList>
    </citation>
    <scope>NUCLEOTIDE SEQUENCE</scope>
    <source>
        <strain evidence="8">11-3796</strain>
    </source>
</reference>
<evidence type="ECO:0000256" key="3">
    <source>
        <dbReference type="ARBA" id="ARBA00022638"/>
    </source>
</evidence>
<dbReference type="Gene3D" id="1.10.530.40">
    <property type="match status" value="1"/>
</dbReference>
<organism evidence="8">
    <name type="scientific">Salmonella diarizonae</name>
    <dbReference type="NCBI Taxonomy" id="59204"/>
    <lineage>
        <taxon>Bacteria</taxon>
        <taxon>Pseudomonadati</taxon>
        <taxon>Pseudomonadota</taxon>
        <taxon>Gammaproteobacteria</taxon>
        <taxon>Enterobacterales</taxon>
        <taxon>Enterobacteriaceae</taxon>
        <taxon>Salmonella</taxon>
    </lineage>
</organism>
<name>A0A702GC55_SALDZ</name>
<proteinExistence type="inferred from homology"/>
<dbReference type="GO" id="GO:0031640">
    <property type="term" value="P:killing of cells of another organism"/>
    <property type="evidence" value="ECO:0007669"/>
    <property type="project" value="UniProtKB-KW"/>
</dbReference>
<evidence type="ECO:0000256" key="4">
    <source>
        <dbReference type="ARBA" id="ARBA00022801"/>
    </source>
</evidence>
<keyword evidence="2 7" id="KW-0929">Antimicrobial</keyword>
<dbReference type="InterPro" id="IPR051018">
    <property type="entry name" value="Bacteriophage_GH24"/>
</dbReference>
<dbReference type="GO" id="GO:0009253">
    <property type="term" value="P:peptidoglycan catabolic process"/>
    <property type="evidence" value="ECO:0007669"/>
    <property type="project" value="InterPro"/>
</dbReference>
<dbReference type="CDD" id="cd00737">
    <property type="entry name" value="lyz_endolysin_autolysin"/>
    <property type="match status" value="1"/>
</dbReference>
<dbReference type="EC" id="3.2.1.17" evidence="7"/>
<comment type="catalytic activity">
    <reaction evidence="1 7">
        <text>Hydrolysis of (1-&gt;4)-beta-linkages between N-acetylmuramic acid and N-acetyl-D-glucosamine residues in a peptidoglycan and between N-acetyl-D-glucosamine residues in chitodextrins.</text>
        <dbReference type="EC" id="3.2.1.17"/>
    </reaction>
</comment>
<dbReference type="InterPro" id="IPR034690">
    <property type="entry name" value="Endolysin_T4_type"/>
</dbReference>
<dbReference type="InterPro" id="IPR033907">
    <property type="entry name" value="Endolysin_autolysin"/>
</dbReference>
<accession>A0A702GC55</accession>
<dbReference type="InterPro" id="IPR023346">
    <property type="entry name" value="Lysozyme-like_dom_sf"/>
</dbReference>
<evidence type="ECO:0000256" key="6">
    <source>
        <dbReference type="ARBA" id="ARBA00023295"/>
    </source>
</evidence>
<keyword evidence="5" id="KW-1035">Host cytoplasm</keyword>
<comment type="similarity">
    <text evidence="7">Belongs to the glycosyl hydrolase 24 family.</text>
</comment>
<dbReference type="PANTHER" id="PTHR38107">
    <property type="match status" value="1"/>
</dbReference>
<dbReference type="Pfam" id="PF00959">
    <property type="entry name" value="Phage_lysozyme"/>
    <property type="match status" value="1"/>
</dbReference>
<keyword evidence="6 7" id="KW-0326">Glycosidase</keyword>
<dbReference type="GO" id="GO:0003796">
    <property type="term" value="F:lysozyme activity"/>
    <property type="evidence" value="ECO:0007669"/>
    <property type="project" value="UniProtKB-EC"/>
</dbReference>